<proteinExistence type="predicted"/>
<dbReference type="RefSeq" id="WP_242677174.1">
    <property type="nucleotide sequence ID" value="NZ_CP036455.1"/>
</dbReference>
<organism evidence="1 2">
    <name type="scientific">Streptomonospora litoralis</name>
    <dbReference type="NCBI Taxonomy" id="2498135"/>
    <lineage>
        <taxon>Bacteria</taxon>
        <taxon>Bacillati</taxon>
        <taxon>Actinomycetota</taxon>
        <taxon>Actinomycetes</taxon>
        <taxon>Streptosporangiales</taxon>
        <taxon>Nocardiopsidaceae</taxon>
        <taxon>Streptomonospora</taxon>
    </lineage>
</organism>
<sequence precursor="true">MRCRSTPDRGGVTAETAAALPSLVLVLGVALAVIQAGAAQVACADAARIGARAMARGEPEHAVRAAVAQTAPEAAEVRLAEDGGLARVTVAAPVRLGPLAHLPIEVEGHAATPVESRRFPAGRTHAAAHRWSGRSAAAG</sequence>
<evidence type="ECO:0000313" key="1">
    <source>
        <dbReference type="EMBL" id="QBI51980.1"/>
    </source>
</evidence>
<accession>A0A4P6PWG9</accession>
<dbReference type="KEGG" id="strr:EKD16_00800"/>
<evidence type="ECO:0000313" key="2">
    <source>
        <dbReference type="Proteomes" id="UP000292235"/>
    </source>
</evidence>
<dbReference type="Proteomes" id="UP000292235">
    <property type="component" value="Chromosome"/>
</dbReference>
<dbReference type="EMBL" id="CP036455">
    <property type="protein sequence ID" value="QBI51980.1"/>
    <property type="molecule type" value="Genomic_DNA"/>
</dbReference>
<name>A0A4P6PWG9_9ACTN</name>
<evidence type="ECO:0008006" key="3">
    <source>
        <dbReference type="Google" id="ProtNLM"/>
    </source>
</evidence>
<keyword evidence="2" id="KW-1185">Reference proteome</keyword>
<dbReference type="InterPro" id="IPR049790">
    <property type="entry name" value="Rv3655c/TadE"/>
</dbReference>
<dbReference type="NCBIfam" id="NF041390">
    <property type="entry name" value="TadE_Rv3655c"/>
    <property type="match status" value="1"/>
</dbReference>
<gene>
    <name evidence="1" type="ORF">EKD16_00800</name>
</gene>
<dbReference type="AlphaFoldDB" id="A0A4P6PWG9"/>
<reference evidence="1 2" key="1">
    <citation type="submission" date="2019-02" db="EMBL/GenBank/DDBJ databases">
        <authorList>
            <person name="Khodamoradi S."/>
            <person name="Hahnke R.L."/>
            <person name="Kaempfer P."/>
            <person name="Schumann P."/>
            <person name="Rohde M."/>
            <person name="Steinert M."/>
            <person name="Luzhetskyy A."/>
            <person name="Wink J."/>
            <person name="Ruckert C."/>
        </authorList>
    </citation>
    <scope>NUCLEOTIDE SEQUENCE [LARGE SCALE GENOMIC DNA]</scope>
    <source>
        <strain evidence="1 2">M2</strain>
    </source>
</reference>
<protein>
    <recommendedName>
        <fullName evidence="3">Pilus assembly protein TadE</fullName>
    </recommendedName>
</protein>